<evidence type="ECO:0000256" key="3">
    <source>
        <dbReference type="ARBA" id="ARBA00013273"/>
    </source>
</evidence>
<dbReference type="Gene3D" id="3.80.30.20">
    <property type="entry name" value="tm_1862 like domain"/>
    <property type="match status" value="1"/>
</dbReference>
<dbReference type="SUPFAM" id="SSF102114">
    <property type="entry name" value="Radical SAM enzymes"/>
    <property type="match status" value="1"/>
</dbReference>
<evidence type="ECO:0000256" key="11">
    <source>
        <dbReference type="ARBA" id="ARBA00023014"/>
    </source>
</evidence>
<dbReference type="InterPro" id="IPR020612">
    <property type="entry name" value="Methylthiotransferase_CS"/>
</dbReference>
<dbReference type="RefSeq" id="WP_186920221.1">
    <property type="nucleotide sequence ID" value="NZ_JACOPQ010000015.1"/>
</dbReference>
<dbReference type="InterPro" id="IPR058240">
    <property type="entry name" value="rSAM_sf"/>
</dbReference>
<comment type="similarity">
    <text evidence="14">Belongs to the methylthiotransferase family. MtaB subfamily.</text>
</comment>
<evidence type="ECO:0000313" key="18">
    <source>
        <dbReference type="EMBL" id="MBC5738439.1"/>
    </source>
</evidence>
<dbReference type="InterPro" id="IPR006638">
    <property type="entry name" value="Elp3/MiaA/NifB-like_rSAM"/>
</dbReference>
<organism evidence="18 19">
    <name type="scientific">Lawsonibacter faecis</name>
    <dbReference type="NCBI Taxonomy" id="2763052"/>
    <lineage>
        <taxon>Bacteria</taxon>
        <taxon>Bacillati</taxon>
        <taxon>Bacillota</taxon>
        <taxon>Clostridia</taxon>
        <taxon>Eubacteriales</taxon>
        <taxon>Oscillospiraceae</taxon>
        <taxon>Lawsonibacter</taxon>
    </lineage>
</organism>
<evidence type="ECO:0000256" key="15">
    <source>
        <dbReference type="ARBA" id="ARBA00069898"/>
    </source>
</evidence>
<dbReference type="Proteomes" id="UP000607645">
    <property type="component" value="Unassembled WGS sequence"/>
</dbReference>
<proteinExistence type="inferred from homology"/>
<comment type="caution">
    <text evidence="18">The sequence shown here is derived from an EMBL/GenBank/DDBJ whole genome shotgun (WGS) entry which is preliminary data.</text>
</comment>
<dbReference type="NCBIfam" id="TIGR01579">
    <property type="entry name" value="MiaB-like-C"/>
    <property type="match status" value="1"/>
</dbReference>
<dbReference type="InterPro" id="IPR013848">
    <property type="entry name" value="Methylthiotransferase_N"/>
</dbReference>
<keyword evidence="19" id="KW-1185">Reference proteome</keyword>
<dbReference type="PANTHER" id="PTHR11918">
    <property type="entry name" value="RADICAL SAM PROTEINS"/>
    <property type="match status" value="1"/>
</dbReference>
<dbReference type="Pfam" id="PF04055">
    <property type="entry name" value="Radical_SAM"/>
    <property type="match status" value="1"/>
</dbReference>
<dbReference type="PANTHER" id="PTHR11918:SF45">
    <property type="entry name" value="THREONYLCARBAMOYLADENOSINE TRNA METHYLTHIOTRANSFERASE"/>
    <property type="match status" value="1"/>
</dbReference>
<dbReference type="CDD" id="cd01335">
    <property type="entry name" value="Radical_SAM"/>
    <property type="match status" value="1"/>
</dbReference>
<dbReference type="SMART" id="SM00729">
    <property type="entry name" value="Elp3"/>
    <property type="match status" value="1"/>
</dbReference>
<dbReference type="FunFam" id="3.80.30.20:FF:000001">
    <property type="entry name" value="tRNA-2-methylthio-N(6)-dimethylallyladenosine synthase 2"/>
    <property type="match status" value="1"/>
</dbReference>
<dbReference type="SFLD" id="SFLDS00029">
    <property type="entry name" value="Radical_SAM"/>
    <property type="match status" value="1"/>
</dbReference>
<dbReference type="SFLD" id="SFLDG01082">
    <property type="entry name" value="B12-binding_domain_containing"/>
    <property type="match status" value="1"/>
</dbReference>
<sequence>MRCAIYTLGCKVNQYETQALETELKRRGHELVPFETEADAYIVNTCTVTAVSDKKSRGVIRRARKRCPRAVVAVCGCYAQTDPEAVAALGVDLVSGTGDRMGFLGEVERLADERARFDGAEPPIGASVSAPEILVDNIMTHRAYEHLSAGGLAQRTRAMLKVEDGCVNFCTYCIIPYARGPVRSLPMAEAEAEAKRLAEEGYREIVLTGIEISSWGQDLRDGTGLIDLVEAVCAAAPGARVRLGSLEPRTITGEFCRRAARLPNLCPHFHLSMQSGCDATLKRMNRKYDTARYYESVRLLRESFARPAITTDLIVGFPGETEEEFADTLAFVERCAFSSMHIFPYSRRPGTPAAGMSGQIPRAEQEARAGRAGLLAARLEGEYLAGWVGATLPVLFEEEKDGCWRGHAPNYVEVRAPAAENLHNVLGNVVITGVQDTRLMGVLES</sequence>
<evidence type="ECO:0000256" key="7">
    <source>
        <dbReference type="ARBA" id="ARBA00022691"/>
    </source>
</evidence>
<dbReference type="InterPro" id="IPR007197">
    <property type="entry name" value="rSAM"/>
</dbReference>
<evidence type="ECO:0000256" key="10">
    <source>
        <dbReference type="ARBA" id="ARBA00023004"/>
    </source>
</evidence>
<protein>
    <recommendedName>
        <fullName evidence="15">Threonylcarbamoyladenosine tRNA methylthiotransferase MtaB</fullName>
        <ecNumber evidence="3">2.8.4.5</ecNumber>
    </recommendedName>
    <alternativeName>
        <fullName evidence="12">tRNA-t(6)A37 methylthiotransferase</fullName>
    </alternativeName>
</protein>
<evidence type="ECO:0000256" key="2">
    <source>
        <dbReference type="ARBA" id="ARBA00002399"/>
    </source>
</evidence>
<dbReference type="GO" id="GO:0051539">
    <property type="term" value="F:4 iron, 4 sulfur cluster binding"/>
    <property type="evidence" value="ECO:0007669"/>
    <property type="project" value="UniProtKB-KW"/>
</dbReference>
<reference evidence="18" key="1">
    <citation type="submission" date="2020-08" db="EMBL/GenBank/DDBJ databases">
        <title>Genome public.</title>
        <authorList>
            <person name="Liu C."/>
            <person name="Sun Q."/>
        </authorList>
    </citation>
    <scope>NUCLEOTIDE SEQUENCE</scope>
    <source>
        <strain evidence="18">NSJ-52</strain>
    </source>
</reference>
<dbReference type="FunFam" id="3.40.50.12160:FF:000004">
    <property type="entry name" value="Threonylcarbamoyladenosine tRNA methylthiotransferase MtaB"/>
    <property type="match status" value="1"/>
</dbReference>
<dbReference type="PROSITE" id="PS51449">
    <property type="entry name" value="MTTASE_N"/>
    <property type="match status" value="1"/>
</dbReference>
<dbReference type="PROSITE" id="PS01278">
    <property type="entry name" value="MTTASE_RADICAL"/>
    <property type="match status" value="1"/>
</dbReference>
<accession>A0A8J6MDZ2</accession>
<name>A0A8J6MDZ2_9FIRM</name>
<evidence type="ECO:0000259" key="17">
    <source>
        <dbReference type="PROSITE" id="PS51918"/>
    </source>
</evidence>
<evidence type="ECO:0000256" key="1">
    <source>
        <dbReference type="ARBA" id="ARBA00001966"/>
    </source>
</evidence>
<dbReference type="InterPro" id="IPR006467">
    <property type="entry name" value="MiaB-like_bact"/>
</dbReference>
<keyword evidence="9" id="KW-0479">Metal-binding</keyword>
<evidence type="ECO:0000256" key="4">
    <source>
        <dbReference type="ARBA" id="ARBA00022485"/>
    </source>
</evidence>
<dbReference type="Gene3D" id="3.40.50.12160">
    <property type="entry name" value="Methylthiotransferase, N-terminal domain"/>
    <property type="match status" value="1"/>
</dbReference>
<evidence type="ECO:0000313" key="19">
    <source>
        <dbReference type="Proteomes" id="UP000607645"/>
    </source>
</evidence>
<dbReference type="GO" id="GO:0035598">
    <property type="term" value="F:tRNA (N(6)-L-threonylcarbamoyladenosine(37)-C(2))-methylthiotransferase activity"/>
    <property type="evidence" value="ECO:0007669"/>
    <property type="project" value="UniProtKB-EC"/>
</dbReference>
<evidence type="ECO:0000256" key="5">
    <source>
        <dbReference type="ARBA" id="ARBA00022490"/>
    </source>
</evidence>
<keyword evidence="4" id="KW-0004">4Fe-4S</keyword>
<dbReference type="PROSITE" id="PS51918">
    <property type="entry name" value="RADICAL_SAM"/>
    <property type="match status" value="1"/>
</dbReference>
<dbReference type="GO" id="GO:0046872">
    <property type="term" value="F:metal ion binding"/>
    <property type="evidence" value="ECO:0007669"/>
    <property type="project" value="UniProtKB-KW"/>
</dbReference>
<dbReference type="EMBL" id="JACOPQ010000015">
    <property type="protein sequence ID" value="MBC5738439.1"/>
    <property type="molecule type" value="Genomic_DNA"/>
</dbReference>
<evidence type="ECO:0000256" key="12">
    <source>
        <dbReference type="ARBA" id="ARBA00031213"/>
    </source>
</evidence>
<feature type="domain" description="MTTase N-terminal" evidence="16">
    <location>
        <begin position="1"/>
        <end position="112"/>
    </location>
</feature>
<keyword evidence="6" id="KW-0808">Transferase</keyword>
<comment type="catalytic activity">
    <reaction evidence="13">
        <text>N(6)-L-threonylcarbamoyladenosine(37) in tRNA + (sulfur carrier)-SH + AH2 + 2 S-adenosyl-L-methionine = 2-methylsulfanyl-N(6)-L-threonylcarbamoyladenosine(37) in tRNA + (sulfur carrier)-H + 5'-deoxyadenosine + L-methionine + A + S-adenosyl-L-homocysteine + 2 H(+)</text>
        <dbReference type="Rhea" id="RHEA:37075"/>
        <dbReference type="Rhea" id="RHEA-COMP:10163"/>
        <dbReference type="Rhea" id="RHEA-COMP:11092"/>
        <dbReference type="Rhea" id="RHEA-COMP:14737"/>
        <dbReference type="Rhea" id="RHEA-COMP:14739"/>
        <dbReference type="ChEBI" id="CHEBI:13193"/>
        <dbReference type="ChEBI" id="CHEBI:15378"/>
        <dbReference type="ChEBI" id="CHEBI:17319"/>
        <dbReference type="ChEBI" id="CHEBI:17499"/>
        <dbReference type="ChEBI" id="CHEBI:29917"/>
        <dbReference type="ChEBI" id="CHEBI:57844"/>
        <dbReference type="ChEBI" id="CHEBI:57856"/>
        <dbReference type="ChEBI" id="CHEBI:59789"/>
        <dbReference type="ChEBI" id="CHEBI:64428"/>
        <dbReference type="ChEBI" id="CHEBI:74418"/>
        <dbReference type="ChEBI" id="CHEBI:74420"/>
        <dbReference type="EC" id="2.8.4.5"/>
    </reaction>
</comment>
<dbReference type="Pfam" id="PF00919">
    <property type="entry name" value="UPF0004"/>
    <property type="match status" value="1"/>
</dbReference>
<dbReference type="AlphaFoldDB" id="A0A8J6MDZ2"/>
<comment type="cofactor">
    <cofactor evidence="1">
        <name>[4Fe-4S] cluster</name>
        <dbReference type="ChEBI" id="CHEBI:49883"/>
    </cofactor>
</comment>
<dbReference type="SFLD" id="SFLDG01061">
    <property type="entry name" value="methylthiotransferase"/>
    <property type="match status" value="1"/>
</dbReference>
<evidence type="ECO:0000256" key="9">
    <source>
        <dbReference type="ARBA" id="ARBA00022723"/>
    </source>
</evidence>
<keyword evidence="7" id="KW-0949">S-adenosyl-L-methionine</keyword>
<gene>
    <name evidence="18" type="primary">mtaB</name>
    <name evidence="18" type="ORF">H8S62_15615</name>
</gene>
<dbReference type="NCBIfam" id="TIGR00089">
    <property type="entry name" value="MiaB/RimO family radical SAM methylthiotransferase"/>
    <property type="match status" value="1"/>
</dbReference>
<evidence type="ECO:0000256" key="13">
    <source>
        <dbReference type="ARBA" id="ARBA00051661"/>
    </source>
</evidence>
<evidence type="ECO:0000256" key="8">
    <source>
        <dbReference type="ARBA" id="ARBA00022694"/>
    </source>
</evidence>
<dbReference type="InterPro" id="IPR038135">
    <property type="entry name" value="Methylthiotransferase_N_sf"/>
</dbReference>
<dbReference type="InterPro" id="IPR023404">
    <property type="entry name" value="rSAM_horseshoe"/>
</dbReference>
<comment type="function">
    <text evidence="2">Catalyzes the methylthiolation of N6-threonylcarbamoyladenosine (t(6)A), leading to the formation of 2-methylthio-N6-threonylcarbamoyladenosine (ms(2)t(6)A) at position 37 in tRNAs that read codons beginning with adenine.</text>
</comment>
<keyword evidence="10" id="KW-0408">Iron</keyword>
<evidence type="ECO:0000256" key="6">
    <source>
        <dbReference type="ARBA" id="ARBA00022679"/>
    </source>
</evidence>
<keyword evidence="11" id="KW-0411">Iron-sulfur</keyword>
<feature type="domain" description="Radical SAM core" evidence="17">
    <location>
        <begin position="152"/>
        <end position="382"/>
    </location>
</feature>
<dbReference type="InterPro" id="IPR005839">
    <property type="entry name" value="Methylthiotransferase"/>
</dbReference>
<keyword evidence="5" id="KW-0963">Cytoplasm</keyword>
<keyword evidence="8" id="KW-0819">tRNA processing</keyword>
<dbReference type="EC" id="2.8.4.5" evidence="3"/>
<evidence type="ECO:0000256" key="14">
    <source>
        <dbReference type="ARBA" id="ARBA00061574"/>
    </source>
</evidence>
<evidence type="ECO:0000259" key="16">
    <source>
        <dbReference type="PROSITE" id="PS51449"/>
    </source>
</evidence>